<dbReference type="InterPro" id="IPR019921">
    <property type="entry name" value="Lucif-like_OxRdtase_Rv2161c"/>
</dbReference>
<dbReference type="InterPro" id="IPR011251">
    <property type="entry name" value="Luciferase-like_dom"/>
</dbReference>
<dbReference type="SUPFAM" id="SSF51679">
    <property type="entry name" value="Bacterial luciferase-like"/>
    <property type="match status" value="1"/>
</dbReference>
<dbReference type="RefSeq" id="WP_096492894.1">
    <property type="nucleotide sequence ID" value="NZ_CP023445.1"/>
</dbReference>
<dbReference type="Gene3D" id="3.20.20.30">
    <property type="entry name" value="Luciferase-like domain"/>
    <property type="match status" value="1"/>
</dbReference>
<organism evidence="2 3">
    <name type="scientific">Actinosynnema pretiosum</name>
    <dbReference type="NCBI Taxonomy" id="42197"/>
    <lineage>
        <taxon>Bacteria</taxon>
        <taxon>Bacillati</taxon>
        <taxon>Actinomycetota</taxon>
        <taxon>Actinomycetes</taxon>
        <taxon>Pseudonocardiales</taxon>
        <taxon>Pseudonocardiaceae</taxon>
        <taxon>Actinosynnema</taxon>
    </lineage>
</organism>
<dbReference type="Pfam" id="PF00296">
    <property type="entry name" value="Bac_luciferase"/>
    <property type="match status" value="1"/>
</dbReference>
<dbReference type="AlphaFoldDB" id="A0A290Z4P0"/>
<dbReference type="InterPro" id="IPR051260">
    <property type="entry name" value="Diverse_substr_monoxygenases"/>
</dbReference>
<evidence type="ECO:0000313" key="3">
    <source>
        <dbReference type="Proteomes" id="UP000218505"/>
    </source>
</evidence>
<dbReference type="InterPro" id="IPR036661">
    <property type="entry name" value="Luciferase-like_sf"/>
</dbReference>
<dbReference type="KEGG" id="apre:CNX65_12215"/>
<dbReference type="PANTHER" id="PTHR30011:SF32">
    <property type="entry name" value="CONSERVED PROTEIN"/>
    <property type="match status" value="1"/>
</dbReference>
<accession>A0A290Z4P0</accession>
<gene>
    <name evidence="2" type="ORF">CNX65_12215</name>
</gene>
<feature type="domain" description="Luciferase-like" evidence="1">
    <location>
        <begin position="2"/>
        <end position="219"/>
    </location>
</feature>
<proteinExistence type="predicted"/>
<dbReference type="PANTHER" id="PTHR30011">
    <property type="entry name" value="ALKANESULFONATE MONOOXYGENASE-RELATED"/>
    <property type="match status" value="1"/>
</dbReference>
<protein>
    <submittedName>
        <fullName evidence="2">LLM class F420-dependent oxidoreductase</fullName>
    </submittedName>
</protein>
<evidence type="ECO:0000313" key="2">
    <source>
        <dbReference type="EMBL" id="ATE53968.1"/>
    </source>
</evidence>
<dbReference type="Proteomes" id="UP000218505">
    <property type="component" value="Chromosome"/>
</dbReference>
<keyword evidence="3" id="KW-1185">Reference proteome</keyword>
<sequence>MRIGIALPQFGPQSRRVDEIIPFAVEAERLGAASLWVADRLYAPAEPVVGYAGGDDIPAEFRRVFDPFALLSAVATHTSTATLGSSVLNLPWYQPVALARLLTSIDLLSGGRLLPGFGIGWSPDEYRASGVPWKGRGARFDEALDLIDLAWTADVLSYEGEHHSVPAGYVDLKPARKPPVHLGGFSRTALQRIARRGAGWLPILQVGATAQDPAPLVAAREQIGVPTPAVLRLNAGRDTPLSALADTALASAQAGFDDLFVDLSYVVDEPSEALDRFADLLARTA</sequence>
<evidence type="ECO:0000259" key="1">
    <source>
        <dbReference type="Pfam" id="PF00296"/>
    </source>
</evidence>
<dbReference type="GO" id="GO:0016705">
    <property type="term" value="F:oxidoreductase activity, acting on paired donors, with incorporation or reduction of molecular oxygen"/>
    <property type="evidence" value="ECO:0007669"/>
    <property type="project" value="InterPro"/>
</dbReference>
<reference evidence="2" key="1">
    <citation type="submission" date="2017-09" db="EMBL/GenBank/DDBJ databases">
        <title>Complete Genome Sequence of ansamitocin-producing Bacterium Actinosynnema pretiosum X47.</title>
        <authorList>
            <person name="Cao G."/>
            <person name="Zong G."/>
            <person name="Zhong C."/>
            <person name="Fu J."/>
        </authorList>
    </citation>
    <scope>NUCLEOTIDE SEQUENCE [LARGE SCALE GENOMIC DNA]</scope>
    <source>
        <strain evidence="2">X47</strain>
    </source>
</reference>
<dbReference type="NCBIfam" id="TIGR03619">
    <property type="entry name" value="F420_Rv2161c"/>
    <property type="match status" value="1"/>
</dbReference>
<name>A0A290Z4P0_9PSEU</name>
<dbReference type="EMBL" id="CP023445">
    <property type="protein sequence ID" value="ATE53968.1"/>
    <property type="molecule type" value="Genomic_DNA"/>
</dbReference>